<dbReference type="PANTHER" id="PTHR11365">
    <property type="entry name" value="5-OXOPROLINASE RELATED"/>
    <property type="match status" value="1"/>
</dbReference>
<dbReference type="Pfam" id="PF01968">
    <property type="entry name" value="Hydantoinase_A"/>
    <property type="match status" value="1"/>
</dbReference>
<dbReference type="Pfam" id="PF05378">
    <property type="entry name" value="Hydant_A_N"/>
    <property type="match status" value="1"/>
</dbReference>
<comment type="caution">
    <text evidence="3">The sequence shown here is derived from an EMBL/GenBank/DDBJ whole genome shotgun (WGS) entry which is preliminary data.</text>
</comment>
<dbReference type="InterPro" id="IPR045079">
    <property type="entry name" value="Oxoprolinase-like"/>
</dbReference>
<evidence type="ECO:0000313" key="3">
    <source>
        <dbReference type="EMBL" id="HGQ19034.1"/>
    </source>
</evidence>
<reference evidence="3" key="1">
    <citation type="journal article" date="2020" name="mSystems">
        <title>Genome- and Community-Level Interaction Insights into Carbon Utilization and Element Cycling Functions of Hydrothermarchaeota in Hydrothermal Sediment.</title>
        <authorList>
            <person name="Zhou Z."/>
            <person name="Liu Y."/>
            <person name="Xu W."/>
            <person name="Pan J."/>
            <person name="Luo Z.H."/>
            <person name="Li M."/>
        </authorList>
    </citation>
    <scope>NUCLEOTIDE SEQUENCE [LARGE SCALE GENOMIC DNA]</scope>
    <source>
        <strain evidence="3">SpSt-657</strain>
    </source>
</reference>
<dbReference type="AlphaFoldDB" id="A0A7J3JTN1"/>
<accession>A0A7J3JTN1</accession>
<dbReference type="InterPro" id="IPR043129">
    <property type="entry name" value="ATPase_NBD"/>
</dbReference>
<dbReference type="InterPro" id="IPR002821">
    <property type="entry name" value="Hydantoinase_A"/>
</dbReference>
<feature type="domain" description="Hydantoinase A/oxoprolinase" evidence="1">
    <location>
        <begin position="195"/>
        <end position="453"/>
    </location>
</feature>
<feature type="domain" description="Hydantoinase/oxoprolinase N-terminal" evidence="2">
    <location>
        <begin position="6"/>
        <end position="175"/>
    </location>
</feature>
<proteinExistence type="predicted"/>
<dbReference type="PANTHER" id="PTHR11365:SF10">
    <property type="entry name" value="HYDANTOINASE_OXOPROLINASE"/>
    <property type="match status" value="1"/>
</dbReference>
<dbReference type="EMBL" id="DTBZ01000163">
    <property type="protein sequence ID" value="HGQ19034.1"/>
    <property type="molecule type" value="Genomic_DNA"/>
</dbReference>
<evidence type="ECO:0000259" key="1">
    <source>
        <dbReference type="Pfam" id="PF01968"/>
    </source>
</evidence>
<sequence>MTKYILGVDVGSTHTDAVIVDENGNFIGGAKTITTPDVTTGIINSMKLVLEKTAINRDEIASVSFGTTHIINAIVQRKNLGRVGVIRIGAPATRSVDPGLDWPEDLRKAVIAGYTIIRGGHEYTGEHIVELDRDGITKALHAFKDMKVDAIAVTSVFSIVNPEHELFVKEKAMEIMPGTPIVLSYEIGSIGLLERENATILNAAVLGVMQRAITALEKSLRDLNLDHARMFFAQNDGTIATKEYIAKYPIFTVVAPISNSIRGAYVLTKIPNAIVVDTGGTTSNIGVLRKGYPREALEIEIAGVRTNIRSPDVVAVGLAGGSIIKVSRDEIAIGPESVGYRLIEEGIAWGGNTITATDIALAKGVMSIDDPRCKPELARQKIDPILVEKVYEKMVRMLEDSIDRVKTSPEPETIILVGGGSAMWPRKLTGAKEVIRPEFAQYANAVGAATALIGASVEKAFSYESTPREKAIATVVDEAKRRAVEAGADSSTLDVAEVEEIAMPYLPGNAVKIRVKVIGKLKL</sequence>
<name>A0A7J3JTN1_9CREN</name>
<dbReference type="GO" id="GO:0016787">
    <property type="term" value="F:hydrolase activity"/>
    <property type="evidence" value="ECO:0007669"/>
    <property type="project" value="InterPro"/>
</dbReference>
<dbReference type="InterPro" id="IPR008040">
    <property type="entry name" value="Hydant_A_N"/>
</dbReference>
<dbReference type="SUPFAM" id="SSF53067">
    <property type="entry name" value="Actin-like ATPase domain"/>
    <property type="match status" value="1"/>
</dbReference>
<evidence type="ECO:0000259" key="2">
    <source>
        <dbReference type="Pfam" id="PF05378"/>
    </source>
</evidence>
<protein>
    <submittedName>
        <fullName evidence="3">Hydantoinase/oxoprolinase family protein</fullName>
    </submittedName>
</protein>
<gene>
    <name evidence="3" type="ORF">ENU30_08725</name>
</gene>
<dbReference type="Gene3D" id="3.30.420.40">
    <property type="match status" value="1"/>
</dbReference>
<organism evidence="3">
    <name type="scientific">Ignisphaera aggregans</name>
    <dbReference type="NCBI Taxonomy" id="334771"/>
    <lineage>
        <taxon>Archaea</taxon>
        <taxon>Thermoproteota</taxon>
        <taxon>Thermoprotei</taxon>
        <taxon>Desulfurococcales</taxon>
        <taxon>Desulfurococcaceae</taxon>
        <taxon>Ignisphaera</taxon>
    </lineage>
</organism>